<feature type="compositionally biased region" description="Basic and acidic residues" evidence="1">
    <location>
        <begin position="45"/>
        <end position="77"/>
    </location>
</feature>
<dbReference type="EMBL" id="JAGKQM010000006">
    <property type="protein sequence ID" value="KAH0921212.1"/>
    <property type="molecule type" value="Genomic_DNA"/>
</dbReference>
<evidence type="ECO:0000313" key="2">
    <source>
        <dbReference type="EMBL" id="KAH0921212.1"/>
    </source>
</evidence>
<evidence type="ECO:0000313" key="3">
    <source>
        <dbReference type="Proteomes" id="UP000824890"/>
    </source>
</evidence>
<dbReference type="Proteomes" id="UP000824890">
    <property type="component" value="Unassembled WGS sequence"/>
</dbReference>
<organism evidence="2 3">
    <name type="scientific">Brassica napus</name>
    <name type="common">Rape</name>
    <dbReference type="NCBI Taxonomy" id="3708"/>
    <lineage>
        <taxon>Eukaryota</taxon>
        <taxon>Viridiplantae</taxon>
        <taxon>Streptophyta</taxon>
        <taxon>Embryophyta</taxon>
        <taxon>Tracheophyta</taxon>
        <taxon>Spermatophyta</taxon>
        <taxon>Magnoliopsida</taxon>
        <taxon>eudicotyledons</taxon>
        <taxon>Gunneridae</taxon>
        <taxon>Pentapetalae</taxon>
        <taxon>rosids</taxon>
        <taxon>malvids</taxon>
        <taxon>Brassicales</taxon>
        <taxon>Brassicaceae</taxon>
        <taxon>Brassiceae</taxon>
        <taxon>Brassica</taxon>
    </lineage>
</organism>
<reference evidence="2 3" key="1">
    <citation type="submission" date="2021-05" db="EMBL/GenBank/DDBJ databases">
        <title>Genome Assembly of Synthetic Allotetraploid Brassica napus Reveals Homoeologous Exchanges between Subgenomes.</title>
        <authorList>
            <person name="Davis J.T."/>
        </authorList>
    </citation>
    <scope>NUCLEOTIDE SEQUENCE [LARGE SCALE GENOMIC DNA]</scope>
    <source>
        <strain evidence="3">cv. Da-Ae</strain>
        <tissue evidence="2">Seedling</tissue>
    </source>
</reference>
<comment type="caution">
    <text evidence="2">The sequence shown here is derived from an EMBL/GenBank/DDBJ whole genome shotgun (WGS) entry which is preliminary data.</text>
</comment>
<accession>A0ABQ8CVT6</accession>
<feature type="compositionally biased region" description="Basic and acidic residues" evidence="1">
    <location>
        <begin position="13"/>
        <end position="26"/>
    </location>
</feature>
<evidence type="ECO:0000256" key="1">
    <source>
        <dbReference type="SAM" id="MobiDB-lite"/>
    </source>
</evidence>
<sequence>MDPTLAHPTTCNDARRLETRVKERTSHLPPAIEEETRRKTPPGSRGEEEERTEAKEREAIEPIRTRNVDQRNRENPGEKPPSPSRRARRGAKSRIAPPRATRVRAGYTRQKDRRIPESESPTGTGDRNRASSRSLLREGYERENEEEREALFFCLIVRFSNVPCAKENIEKNRNKNLRLLFMSTGALLFP</sequence>
<proteinExistence type="predicted"/>
<protein>
    <submittedName>
        <fullName evidence="2">Uncharacterized protein</fullName>
    </submittedName>
</protein>
<gene>
    <name evidence="2" type="ORF">HID58_021230</name>
</gene>
<feature type="region of interest" description="Disordered" evidence="1">
    <location>
        <begin position="1"/>
        <end position="141"/>
    </location>
</feature>
<name>A0ABQ8CVT6_BRANA</name>
<keyword evidence="3" id="KW-1185">Reference proteome</keyword>